<feature type="transmembrane region" description="Helical" evidence="9">
    <location>
        <begin position="52"/>
        <end position="71"/>
    </location>
</feature>
<comment type="caution">
    <text evidence="13">The sequence shown here is derived from an EMBL/GenBank/DDBJ whole genome shotgun (WGS) entry which is preliminary data.</text>
</comment>
<gene>
    <name evidence="13" type="ORF">GCM10007857_03020</name>
</gene>
<dbReference type="Gene3D" id="3.30.450.20">
    <property type="entry name" value="PAS domain"/>
    <property type="match status" value="1"/>
</dbReference>
<dbReference type="SMART" id="SM00086">
    <property type="entry name" value="PAC"/>
    <property type="match status" value="1"/>
</dbReference>
<evidence type="ECO:0000256" key="1">
    <source>
        <dbReference type="ARBA" id="ARBA00000085"/>
    </source>
</evidence>
<feature type="domain" description="PAS" evidence="11">
    <location>
        <begin position="130"/>
        <end position="186"/>
    </location>
</feature>
<keyword evidence="4" id="KW-0808">Transferase</keyword>
<dbReference type="InterPro" id="IPR003594">
    <property type="entry name" value="HATPase_dom"/>
</dbReference>
<dbReference type="SUPFAM" id="SSF55785">
    <property type="entry name" value="PYP-like sensor domain (PAS domain)"/>
    <property type="match status" value="1"/>
</dbReference>
<keyword evidence="9" id="KW-0812">Transmembrane</keyword>
<dbReference type="PRINTS" id="PR00344">
    <property type="entry name" value="BCTRLSENSOR"/>
</dbReference>
<evidence type="ECO:0000313" key="14">
    <source>
        <dbReference type="Proteomes" id="UP001156905"/>
    </source>
</evidence>
<keyword evidence="9" id="KW-1133">Transmembrane helix</keyword>
<accession>A0ABQ6AMX2</accession>
<dbReference type="PROSITE" id="PS50112">
    <property type="entry name" value="PAS"/>
    <property type="match status" value="1"/>
</dbReference>
<dbReference type="Gene3D" id="1.10.287.130">
    <property type="match status" value="1"/>
</dbReference>
<dbReference type="PROSITE" id="PS50109">
    <property type="entry name" value="HIS_KIN"/>
    <property type="match status" value="1"/>
</dbReference>
<name>A0ABQ6AMX2_9BRAD</name>
<feature type="domain" description="Histidine kinase" evidence="10">
    <location>
        <begin position="273"/>
        <end position="493"/>
    </location>
</feature>
<sequence>MPPLESSQRRHAPGPLLSERLSGLTMRPTRLQIALTLAGAAVIFAIDTFAPLDIEIAVLYAVIVIASANLLERRGILIVCGVCMTQTILSFAIVHGGAFESGPALRILISLCAIGVATMSALWNREAAESLSAQAALLDLTHDAIFVRDRNDLITYWNAGAEELYGWRRKEALGRNASALLKTRYPPSAGGAEQFADQSRWQGELVHTRRDGGEVLVVSRWSVQRDESGRPIATMETNSDITEQKHAEDALHQARSQLEHVGRISTLGELTASIAHEVNQPLAAVVTNGEACLRWLLRDEPNLEEVRIAVERMIGNSRRAAEVITRLRAMARKANPTRVALTFSDIVADVIPLIEREMMSNDVALKLDLQAPAQIVLGDRVQLAQVVINLVVNAIQAMSETGDRPKILSIRSGVSPEDPEARMAVLQIEDTGPGIDPEIAKRLFNAFSTTKPGGMGMGLSICRTIVESHGGSIAADTGNRSGALFTIRLPLLR</sequence>
<keyword evidence="14" id="KW-1185">Reference proteome</keyword>
<evidence type="ECO:0000256" key="6">
    <source>
        <dbReference type="ARBA" id="ARBA00022777"/>
    </source>
</evidence>
<dbReference type="InterPro" id="IPR000014">
    <property type="entry name" value="PAS"/>
</dbReference>
<keyword evidence="7" id="KW-0067">ATP-binding</keyword>
<protein>
    <recommendedName>
        <fullName evidence="2">histidine kinase</fullName>
        <ecNumber evidence="2">2.7.13.3</ecNumber>
    </recommendedName>
</protein>
<dbReference type="Pfam" id="PF00512">
    <property type="entry name" value="HisKA"/>
    <property type="match status" value="1"/>
</dbReference>
<dbReference type="Pfam" id="PF02518">
    <property type="entry name" value="HATPase_c"/>
    <property type="match status" value="1"/>
</dbReference>
<dbReference type="PROSITE" id="PS50113">
    <property type="entry name" value="PAC"/>
    <property type="match status" value="1"/>
</dbReference>
<dbReference type="Proteomes" id="UP001156905">
    <property type="component" value="Unassembled WGS sequence"/>
</dbReference>
<dbReference type="Gene3D" id="3.30.565.10">
    <property type="entry name" value="Histidine kinase-like ATPase, C-terminal domain"/>
    <property type="match status" value="1"/>
</dbReference>
<dbReference type="CDD" id="cd00130">
    <property type="entry name" value="PAS"/>
    <property type="match status" value="1"/>
</dbReference>
<evidence type="ECO:0000256" key="2">
    <source>
        <dbReference type="ARBA" id="ARBA00012438"/>
    </source>
</evidence>
<keyword evidence="6" id="KW-0418">Kinase</keyword>
<proteinExistence type="predicted"/>
<dbReference type="InterPro" id="IPR035965">
    <property type="entry name" value="PAS-like_dom_sf"/>
</dbReference>
<organism evidence="13 14">
    <name type="scientific">Bradyrhizobium iriomotense</name>
    <dbReference type="NCBI Taxonomy" id="441950"/>
    <lineage>
        <taxon>Bacteria</taxon>
        <taxon>Pseudomonadati</taxon>
        <taxon>Pseudomonadota</taxon>
        <taxon>Alphaproteobacteria</taxon>
        <taxon>Hyphomicrobiales</taxon>
        <taxon>Nitrobacteraceae</taxon>
        <taxon>Bradyrhizobium</taxon>
    </lineage>
</organism>
<dbReference type="SUPFAM" id="SSF47384">
    <property type="entry name" value="Homodimeric domain of signal transducing histidine kinase"/>
    <property type="match status" value="1"/>
</dbReference>
<dbReference type="InterPro" id="IPR013767">
    <property type="entry name" value="PAS_fold"/>
</dbReference>
<keyword evidence="8" id="KW-0902">Two-component regulatory system</keyword>
<evidence type="ECO:0000256" key="3">
    <source>
        <dbReference type="ARBA" id="ARBA00022553"/>
    </source>
</evidence>
<dbReference type="InterPro" id="IPR001610">
    <property type="entry name" value="PAC"/>
</dbReference>
<dbReference type="EMBL" id="BSOW01000001">
    <property type="protein sequence ID" value="GLR83592.1"/>
    <property type="molecule type" value="Genomic_DNA"/>
</dbReference>
<dbReference type="InterPro" id="IPR036890">
    <property type="entry name" value="HATPase_C_sf"/>
</dbReference>
<keyword evidence="5" id="KW-0547">Nucleotide-binding</keyword>
<evidence type="ECO:0000313" key="13">
    <source>
        <dbReference type="EMBL" id="GLR83592.1"/>
    </source>
</evidence>
<dbReference type="EC" id="2.7.13.3" evidence="2"/>
<keyword evidence="9" id="KW-0472">Membrane</keyword>
<feature type="transmembrane region" description="Helical" evidence="9">
    <location>
        <begin position="29"/>
        <end position="46"/>
    </location>
</feature>
<evidence type="ECO:0000256" key="5">
    <source>
        <dbReference type="ARBA" id="ARBA00022741"/>
    </source>
</evidence>
<dbReference type="PANTHER" id="PTHR43065:SF10">
    <property type="entry name" value="PEROXIDE STRESS-ACTIVATED HISTIDINE KINASE MAK3"/>
    <property type="match status" value="1"/>
</dbReference>
<dbReference type="InterPro" id="IPR036097">
    <property type="entry name" value="HisK_dim/P_sf"/>
</dbReference>
<dbReference type="SMART" id="SM00388">
    <property type="entry name" value="HisKA"/>
    <property type="match status" value="1"/>
</dbReference>
<evidence type="ECO:0000256" key="8">
    <source>
        <dbReference type="ARBA" id="ARBA00023012"/>
    </source>
</evidence>
<feature type="domain" description="PAC" evidence="12">
    <location>
        <begin position="199"/>
        <end position="253"/>
    </location>
</feature>
<evidence type="ECO:0000256" key="7">
    <source>
        <dbReference type="ARBA" id="ARBA00022840"/>
    </source>
</evidence>
<dbReference type="SUPFAM" id="SSF55874">
    <property type="entry name" value="ATPase domain of HSP90 chaperone/DNA topoisomerase II/histidine kinase"/>
    <property type="match status" value="1"/>
</dbReference>
<evidence type="ECO:0000259" key="10">
    <source>
        <dbReference type="PROSITE" id="PS50109"/>
    </source>
</evidence>
<dbReference type="NCBIfam" id="TIGR00229">
    <property type="entry name" value="sensory_box"/>
    <property type="match status" value="1"/>
</dbReference>
<dbReference type="PANTHER" id="PTHR43065">
    <property type="entry name" value="SENSOR HISTIDINE KINASE"/>
    <property type="match status" value="1"/>
</dbReference>
<evidence type="ECO:0000259" key="11">
    <source>
        <dbReference type="PROSITE" id="PS50112"/>
    </source>
</evidence>
<evidence type="ECO:0000256" key="4">
    <source>
        <dbReference type="ARBA" id="ARBA00022679"/>
    </source>
</evidence>
<reference evidence="14" key="1">
    <citation type="journal article" date="2019" name="Int. J. Syst. Evol. Microbiol.">
        <title>The Global Catalogue of Microorganisms (GCM) 10K type strain sequencing project: providing services to taxonomists for standard genome sequencing and annotation.</title>
        <authorList>
            <consortium name="The Broad Institute Genomics Platform"/>
            <consortium name="The Broad Institute Genome Sequencing Center for Infectious Disease"/>
            <person name="Wu L."/>
            <person name="Ma J."/>
        </authorList>
    </citation>
    <scope>NUCLEOTIDE SEQUENCE [LARGE SCALE GENOMIC DNA]</scope>
    <source>
        <strain evidence="14">NBRC 102520</strain>
    </source>
</reference>
<dbReference type="Pfam" id="PF00989">
    <property type="entry name" value="PAS"/>
    <property type="match status" value="1"/>
</dbReference>
<dbReference type="SMART" id="SM00091">
    <property type="entry name" value="PAS"/>
    <property type="match status" value="1"/>
</dbReference>
<dbReference type="SMART" id="SM00387">
    <property type="entry name" value="HATPase_c"/>
    <property type="match status" value="1"/>
</dbReference>
<dbReference type="InterPro" id="IPR000700">
    <property type="entry name" value="PAS-assoc_C"/>
</dbReference>
<dbReference type="CDD" id="cd00082">
    <property type="entry name" value="HisKA"/>
    <property type="match status" value="1"/>
</dbReference>
<dbReference type="InterPro" id="IPR005467">
    <property type="entry name" value="His_kinase_dom"/>
</dbReference>
<keyword evidence="3" id="KW-0597">Phosphoprotein</keyword>
<evidence type="ECO:0000256" key="9">
    <source>
        <dbReference type="SAM" id="Phobius"/>
    </source>
</evidence>
<dbReference type="InterPro" id="IPR004358">
    <property type="entry name" value="Sig_transdc_His_kin-like_C"/>
</dbReference>
<evidence type="ECO:0000259" key="12">
    <source>
        <dbReference type="PROSITE" id="PS50113"/>
    </source>
</evidence>
<comment type="catalytic activity">
    <reaction evidence="1">
        <text>ATP + protein L-histidine = ADP + protein N-phospho-L-histidine.</text>
        <dbReference type="EC" id="2.7.13.3"/>
    </reaction>
</comment>
<feature type="transmembrane region" description="Helical" evidence="9">
    <location>
        <begin position="76"/>
        <end position="98"/>
    </location>
</feature>
<dbReference type="InterPro" id="IPR003661">
    <property type="entry name" value="HisK_dim/P_dom"/>
</dbReference>